<dbReference type="GO" id="GO:0006887">
    <property type="term" value="P:exocytosis"/>
    <property type="evidence" value="ECO:0007669"/>
    <property type="project" value="UniProtKB-KW"/>
</dbReference>
<dbReference type="SMART" id="SM00360">
    <property type="entry name" value="RRM"/>
    <property type="match status" value="2"/>
</dbReference>
<feature type="domain" description="RRM" evidence="5">
    <location>
        <begin position="1236"/>
        <end position="1314"/>
    </location>
</feature>
<dbReference type="GO" id="GO:0003723">
    <property type="term" value="F:RNA binding"/>
    <property type="evidence" value="ECO:0007669"/>
    <property type="project" value="UniProtKB-UniRule"/>
</dbReference>
<dbReference type="InterPro" id="IPR001680">
    <property type="entry name" value="WD40_rpt"/>
</dbReference>
<feature type="domain" description="RRM" evidence="5">
    <location>
        <begin position="1118"/>
        <end position="1192"/>
    </location>
</feature>
<dbReference type="Gene3D" id="3.30.70.330">
    <property type="match status" value="2"/>
</dbReference>
<dbReference type="GO" id="GO:0005886">
    <property type="term" value="C:plasma membrane"/>
    <property type="evidence" value="ECO:0007669"/>
    <property type="project" value="TreeGrafter"/>
</dbReference>
<dbReference type="SMART" id="SM00320">
    <property type="entry name" value="WD40"/>
    <property type="match status" value="6"/>
</dbReference>
<dbReference type="GO" id="GO:0019905">
    <property type="term" value="F:syntaxin binding"/>
    <property type="evidence" value="ECO:0007669"/>
    <property type="project" value="TreeGrafter"/>
</dbReference>
<feature type="region of interest" description="Disordered" evidence="4">
    <location>
        <begin position="1209"/>
        <end position="1229"/>
    </location>
</feature>
<dbReference type="GO" id="GO:0005096">
    <property type="term" value="F:GTPase activator activity"/>
    <property type="evidence" value="ECO:0007669"/>
    <property type="project" value="TreeGrafter"/>
</dbReference>
<dbReference type="SUPFAM" id="SSF50978">
    <property type="entry name" value="WD40 repeat-like"/>
    <property type="match status" value="1"/>
</dbReference>
<dbReference type="InterPro" id="IPR000504">
    <property type="entry name" value="RRM_dom"/>
</dbReference>
<dbReference type="CDD" id="cd15873">
    <property type="entry name" value="R-SNARE_STXBP5_6"/>
    <property type="match status" value="1"/>
</dbReference>
<dbReference type="GO" id="GO:0006893">
    <property type="term" value="P:Golgi to plasma membrane transport"/>
    <property type="evidence" value="ECO:0007669"/>
    <property type="project" value="TreeGrafter"/>
</dbReference>
<dbReference type="CDD" id="cd12254">
    <property type="entry name" value="RRM_hnRNPH_ESRPs_RBM12_like"/>
    <property type="match status" value="2"/>
</dbReference>
<organism evidence="6 7">
    <name type="scientific">Perilla frutescens var. hirtella</name>
    <name type="common">Perilla citriodora</name>
    <name type="synonym">Perilla setoyensis</name>
    <dbReference type="NCBI Taxonomy" id="608512"/>
    <lineage>
        <taxon>Eukaryota</taxon>
        <taxon>Viridiplantae</taxon>
        <taxon>Streptophyta</taxon>
        <taxon>Embryophyta</taxon>
        <taxon>Tracheophyta</taxon>
        <taxon>Spermatophyta</taxon>
        <taxon>Magnoliopsida</taxon>
        <taxon>eudicotyledons</taxon>
        <taxon>Gunneridae</taxon>
        <taxon>Pentapetalae</taxon>
        <taxon>asterids</taxon>
        <taxon>lamiids</taxon>
        <taxon>Lamiales</taxon>
        <taxon>Lamiaceae</taxon>
        <taxon>Nepetoideae</taxon>
        <taxon>Elsholtzieae</taxon>
        <taxon>Perilla</taxon>
    </lineage>
</organism>
<dbReference type="GO" id="GO:0005737">
    <property type="term" value="C:cytoplasm"/>
    <property type="evidence" value="ECO:0007669"/>
    <property type="project" value="TreeGrafter"/>
</dbReference>
<evidence type="ECO:0000259" key="5">
    <source>
        <dbReference type="PROSITE" id="PS50102"/>
    </source>
</evidence>
<dbReference type="InterPro" id="IPR015943">
    <property type="entry name" value="WD40/YVTN_repeat-like_dom_sf"/>
</dbReference>
<dbReference type="InterPro" id="IPR012677">
    <property type="entry name" value="Nucleotide-bd_a/b_plait_sf"/>
</dbReference>
<evidence type="ECO:0000313" key="7">
    <source>
        <dbReference type="Proteomes" id="UP001190926"/>
    </source>
</evidence>
<sequence>MSVFVKKLVDMASLKKHPGFSDSLRPDDVNPRLVFHHGISSGSVLLAYDSIQQILAISTKDGQIKLFGKDGSQALLESSETIPSKFLLFVENQGILISVNVNNQIEVWDLDKKSLSAIHHFEKEISSFVAMRNGAYMYIGDSSGNVSILRLHENPCHIEPMKYHIPLSASYGKINEVGSDIAAKHVLPQPTAENKRALIIYSDGVITLWGIRESKVVFTNSGGTTMFQEAKKVTAACWACSLGTKVAVGYSNGDIILWSVPCPADSNAEQAASQITQICKLNLGYKAEKIPIAKLKWADVDGKSSRLYVLGSSDCNSTNLLQVVLLNEHTETRTIKLGLHPREPVVDLEITTSSIDQNKHRRDSLLLLGKSSHIYTYDDSLIERYLVQSQNKSSPSLPKEVMVKLPYVDSSITVTKFITSIPCMPSSSDEDFNMLVKNSLPLFPFERSIKDGSNSNSTTLTPFSKAKNLLITGHSSGAINFWDASCPLLLPVASITQQSDNDFSLSGIPLTALHFSYDSHILVSGDQSGTVRIFTFKSETFAPQSTFMSFQGSSKKGSSNIIRRIKVVKVNGAVLSITATENLKHLAIGSDQGYVSLIDPDGPSVLYERHIASEFCTGNISIHFETCSFHGFEKNVILVTTKDSSVFTLERDTGSALSSGVVRPNKPAKALFTRVLDYSYKGSSMPDAIDVNSISSDNSTLKQSFMLLCTEKSVYAFSLSHLVQGVKKVIYKKKFSSPCYWASTFGSPDVGLILLFASGKIEIRSLPELSLVKESSIRALTFSTIRPFSVSDIIVSSSLDGELIIVNGNQEFLFVSTLLQETYRFLDFVSMVLNKDLVNAQGVVCSPPIKEKKKGIFASVIKDNKSAKLKNGHEVETEDCRRSIEELSTIFSTVNFATDTESEERNTMNEENADLDIDDIEIEDPKEKPRGYPVIAGLNRQNITNKFQAIRGKLKHTKVKSEKVTVNEEPQDEKPGAIDQIKKKYGYASSVDSGAANMAKTKLSENLKKLQGISLKTSEMQDTARSFSSMAKDKRTLTLISEVSTPSTTPYWILSSAAAMYGHRGALFGSGGVSDGYEIGSKRPRMMESTPYFAVRSSSSSSYQTHGYDSRYQPSSFPVVRLRGLPFNCADVDIFKFFGGLDIVDVFLVNKDGRFSGEAFVLFAGPMQADLALRRDRQNMGRRYVEVFRCKKQDYYHAVATEVKEASYGSIDHRGSPPPVRRKRSSPEKDRMEYTEILKMRGLPYSVRKSEILKFFQDLIDVREDKIHIACRSDGKATGEAFVEFGSAEDAKKAMSKDKMLIGSRYVELFPSTPDEFRRAASRSR</sequence>
<keyword evidence="2" id="KW-0268">Exocytosis</keyword>
<dbReference type="Gene3D" id="2.130.10.10">
    <property type="entry name" value="YVTN repeat-like/Quinoprotein amine dehydrogenase"/>
    <property type="match status" value="2"/>
</dbReference>
<comment type="similarity">
    <text evidence="1">Belongs to the WD repeat L(2)GL family.</text>
</comment>
<dbReference type="Proteomes" id="UP001190926">
    <property type="component" value="Unassembled WGS sequence"/>
</dbReference>
<dbReference type="SUPFAM" id="SSF54928">
    <property type="entry name" value="RNA-binding domain, RBD"/>
    <property type="match status" value="2"/>
</dbReference>
<proteinExistence type="inferred from homology"/>
<keyword evidence="3" id="KW-0694">RNA-binding</keyword>
<accession>A0AAD4NXQ2</accession>
<protein>
    <recommendedName>
        <fullName evidence="5">RRM domain-containing protein</fullName>
    </recommendedName>
</protein>
<gene>
    <name evidence="6" type="ORF">C2S53_007066</name>
</gene>
<dbReference type="PANTHER" id="PTHR10241:SF27">
    <property type="entry name" value="TRANSDUCIN_WD40 REPEAT-LIKE SUPERFAMILY PROTEIN"/>
    <property type="match status" value="1"/>
</dbReference>
<dbReference type="PANTHER" id="PTHR10241">
    <property type="entry name" value="LETHAL 2 GIANT LARVAE PROTEIN"/>
    <property type="match status" value="1"/>
</dbReference>
<evidence type="ECO:0000256" key="3">
    <source>
        <dbReference type="PROSITE-ProRule" id="PRU00176"/>
    </source>
</evidence>
<dbReference type="PROSITE" id="PS50102">
    <property type="entry name" value="RRM"/>
    <property type="match status" value="2"/>
</dbReference>
<evidence type="ECO:0000256" key="4">
    <source>
        <dbReference type="SAM" id="MobiDB-lite"/>
    </source>
</evidence>
<comment type="caution">
    <text evidence="6">The sequence shown here is derived from an EMBL/GenBank/DDBJ whole genome shotgun (WGS) entry which is preliminary data.</text>
</comment>
<name>A0AAD4NXQ2_PERFH</name>
<evidence type="ECO:0000256" key="2">
    <source>
        <dbReference type="ARBA" id="ARBA00022483"/>
    </source>
</evidence>
<dbReference type="InterPro" id="IPR013905">
    <property type="entry name" value="Lgl_C_dom"/>
</dbReference>
<dbReference type="InterPro" id="IPR035979">
    <property type="entry name" value="RBD_domain_sf"/>
</dbReference>
<evidence type="ECO:0000313" key="6">
    <source>
        <dbReference type="EMBL" id="KAH6755940.1"/>
    </source>
</evidence>
<keyword evidence="7" id="KW-1185">Reference proteome</keyword>
<dbReference type="GO" id="GO:0045159">
    <property type="term" value="F:myosin II binding"/>
    <property type="evidence" value="ECO:0007669"/>
    <property type="project" value="TreeGrafter"/>
</dbReference>
<dbReference type="InterPro" id="IPR036322">
    <property type="entry name" value="WD40_repeat_dom_sf"/>
</dbReference>
<reference evidence="6 7" key="1">
    <citation type="journal article" date="2021" name="Nat. Commun.">
        <title>Incipient diploidization of the medicinal plant Perilla within 10,000 years.</title>
        <authorList>
            <person name="Zhang Y."/>
            <person name="Shen Q."/>
            <person name="Leng L."/>
            <person name="Zhang D."/>
            <person name="Chen S."/>
            <person name="Shi Y."/>
            <person name="Ning Z."/>
            <person name="Chen S."/>
        </authorList>
    </citation>
    <scope>NUCLEOTIDE SEQUENCE [LARGE SCALE GENOMIC DNA]</scope>
    <source>
        <strain evidence="7">cv. PC099</strain>
    </source>
</reference>
<dbReference type="Pfam" id="PF08596">
    <property type="entry name" value="Lgl_C"/>
    <property type="match status" value="1"/>
</dbReference>
<dbReference type="Pfam" id="PF00076">
    <property type="entry name" value="RRM_1"/>
    <property type="match status" value="1"/>
</dbReference>
<dbReference type="EMBL" id="SDAM02029574">
    <property type="protein sequence ID" value="KAH6755940.1"/>
    <property type="molecule type" value="Genomic_DNA"/>
</dbReference>
<evidence type="ECO:0000256" key="1">
    <source>
        <dbReference type="ARBA" id="ARBA00008070"/>
    </source>
</evidence>